<dbReference type="AlphaFoldDB" id="A0A438AGB7"/>
<reference evidence="1 2" key="1">
    <citation type="submission" date="2018-11" db="EMBL/GenBank/DDBJ databases">
        <title>Mesobaculum littorinae gen. nov., sp. nov., isolated from Littorina scabra that represents a novel genus of the order Rhodobacteraceae.</title>
        <authorList>
            <person name="Li F."/>
        </authorList>
    </citation>
    <scope>NUCLEOTIDE SEQUENCE [LARGE SCALE GENOMIC DNA]</scope>
    <source>
        <strain evidence="1 2">M0103</strain>
    </source>
</reference>
<accession>A0A438AGB7</accession>
<gene>
    <name evidence="1" type="ORF">EKE94_09680</name>
</gene>
<comment type="caution">
    <text evidence="1">The sequence shown here is derived from an EMBL/GenBank/DDBJ whole genome shotgun (WGS) entry which is preliminary data.</text>
</comment>
<organism evidence="1 2">
    <name type="scientific">Mesobaculum littorinae</name>
    <dbReference type="NCBI Taxonomy" id="2486419"/>
    <lineage>
        <taxon>Bacteria</taxon>
        <taxon>Pseudomonadati</taxon>
        <taxon>Pseudomonadota</taxon>
        <taxon>Alphaproteobacteria</taxon>
        <taxon>Rhodobacterales</taxon>
        <taxon>Roseobacteraceae</taxon>
        <taxon>Mesobaculum</taxon>
    </lineage>
</organism>
<protein>
    <submittedName>
        <fullName evidence="1">Uncharacterized protein</fullName>
    </submittedName>
</protein>
<sequence length="75" mass="8499">MLLQGADDLLFAEPASLHRLSPRLENRLTSKRGRFRGAGRASFHSCERITPLNRGIRHLESSNLHEKGRPKGRPK</sequence>
<dbReference type="OrthoDB" id="7877049at2"/>
<keyword evidence="2" id="KW-1185">Reference proteome</keyword>
<evidence type="ECO:0000313" key="1">
    <source>
        <dbReference type="EMBL" id="RVV97751.1"/>
    </source>
</evidence>
<name>A0A438AGB7_9RHOB</name>
<dbReference type="EMBL" id="RQXX01000003">
    <property type="protein sequence ID" value="RVV97751.1"/>
    <property type="molecule type" value="Genomic_DNA"/>
</dbReference>
<evidence type="ECO:0000313" key="2">
    <source>
        <dbReference type="Proteomes" id="UP000285908"/>
    </source>
</evidence>
<proteinExistence type="predicted"/>
<dbReference type="Proteomes" id="UP000285908">
    <property type="component" value="Unassembled WGS sequence"/>
</dbReference>